<reference evidence="9 10" key="1">
    <citation type="submission" date="2019-03" db="EMBL/GenBank/DDBJ databases">
        <title>Jiella endophytica sp. nov., a novel endophytic bacterium isolated from root of Ficus microcarpa Linn. f.</title>
        <authorList>
            <person name="Tuo L."/>
        </authorList>
    </citation>
    <scope>NUCLEOTIDE SEQUENCE [LARGE SCALE GENOMIC DNA]</scope>
    <source>
        <strain evidence="9 10">CBS5Q-3</strain>
    </source>
</reference>
<keyword evidence="3 6" id="KW-0479">Metal-binding</keyword>
<dbReference type="Gene3D" id="1.10.760.10">
    <property type="entry name" value="Cytochrome c-like domain"/>
    <property type="match status" value="2"/>
</dbReference>
<feature type="compositionally biased region" description="Low complexity" evidence="7">
    <location>
        <begin position="202"/>
        <end position="226"/>
    </location>
</feature>
<evidence type="ECO:0000256" key="6">
    <source>
        <dbReference type="PROSITE-ProRule" id="PRU00433"/>
    </source>
</evidence>
<evidence type="ECO:0000256" key="2">
    <source>
        <dbReference type="ARBA" id="ARBA00022617"/>
    </source>
</evidence>
<keyword evidence="10" id="KW-1185">Reference proteome</keyword>
<comment type="caution">
    <text evidence="9">The sequence shown here is derived from an EMBL/GenBank/DDBJ whole genome shotgun (WGS) entry which is preliminary data.</text>
</comment>
<dbReference type="InterPro" id="IPR009056">
    <property type="entry name" value="Cyt_c-like_dom"/>
</dbReference>
<feature type="domain" description="Cytochrome c" evidence="8">
    <location>
        <begin position="289"/>
        <end position="392"/>
    </location>
</feature>
<dbReference type="GO" id="GO:0046872">
    <property type="term" value="F:metal ion binding"/>
    <property type="evidence" value="ECO:0007669"/>
    <property type="project" value="UniProtKB-KW"/>
</dbReference>
<evidence type="ECO:0000313" key="9">
    <source>
        <dbReference type="EMBL" id="TFF19777.1"/>
    </source>
</evidence>
<evidence type="ECO:0000256" key="4">
    <source>
        <dbReference type="ARBA" id="ARBA00022982"/>
    </source>
</evidence>
<proteinExistence type="predicted"/>
<evidence type="ECO:0000256" key="7">
    <source>
        <dbReference type="SAM" id="MobiDB-lite"/>
    </source>
</evidence>
<keyword evidence="2 6" id="KW-0349">Heme</keyword>
<feature type="region of interest" description="Disordered" evidence="7">
    <location>
        <begin position="176"/>
        <end position="289"/>
    </location>
</feature>
<dbReference type="InterPro" id="IPR036909">
    <property type="entry name" value="Cyt_c-like_dom_sf"/>
</dbReference>
<evidence type="ECO:0000313" key="10">
    <source>
        <dbReference type="Proteomes" id="UP000298179"/>
    </source>
</evidence>
<organism evidence="9 10">
    <name type="scientific">Jiella endophytica</name>
    <dbReference type="NCBI Taxonomy" id="2558362"/>
    <lineage>
        <taxon>Bacteria</taxon>
        <taxon>Pseudomonadati</taxon>
        <taxon>Pseudomonadota</taxon>
        <taxon>Alphaproteobacteria</taxon>
        <taxon>Hyphomicrobiales</taxon>
        <taxon>Aurantimonadaceae</taxon>
        <taxon>Jiella</taxon>
    </lineage>
</organism>
<evidence type="ECO:0000256" key="1">
    <source>
        <dbReference type="ARBA" id="ARBA00022448"/>
    </source>
</evidence>
<feature type="domain" description="Cytochrome c" evidence="8">
    <location>
        <begin position="72"/>
        <end position="176"/>
    </location>
</feature>
<keyword evidence="1" id="KW-0813">Transport</keyword>
<gene>
    <name evidence="9" type="ORF">E3C22_19015</name>
</gene>
<dbReference type="GO" id="GO:0020037">
    <property type="term" value="F:heme binding"/>
    <property type="evidence" value="ECO:0007669"/>
    <property type="project" value="InterPro"/>
</dbReference>
<evidence type="ECO:0000259" key="8">
    <source>
        <dbReference type="PROSITE" id="PS51007"/>
    </source>
</evidence>
<dbReference type="InterPro" id="IPR002327">
    <property type="entry name" value="Cyt_c_1A/1B"/>
</dbReference>
<dbReference type="EMBL" id="SOZD01000006">
    <property type="protein sequence ID" value="TFF19777.1"/>
    <property type="molecule type" value="Genomic_DNA"/>
</dbReference>
<dbReference type="Proteomes" id="UP000298179">
    <property type="component" value="Unassembled WGS sequence"/>
</dbReference>
<keyword evidence="5 6" id="KW-0408">Iron</keyword>
<protein>
    <submittedName>
        <fullName evidence="9">C-type cytochrome</fullName>
    </submittedName>
</protein>
<feature type="compositionally biased region" description="Low complexity" evidence="7">
    <location>
        <begin position="268"/>
        <end position="284"/>
    </location>
</feature>
<dbReference type="AlphaFoldDB" id="A0A4Y8RD78"/>
<dbReference type="OrthoDB" id="9805828at2"/>
<dbReference type="SUPFAM" id="SSF46626">
    <property type="entry name" value="Cytochrome c"/>
    <property type="match status" value="2"/>
</dbReference>
<dbReference type="Pfam" id="PF00034">
    <property type="entry name" value="Cytochrom_C"/>
    <property type="match status" value="2"/>
</dbReference>
<dbReference type="PROSITE" id="PS51007">
    <property type="entry name" value="CYTC"/>
    <property type="match status" value="2"/>
</dbReference>
<dbReference type="RefSeq" id="WP_134763458.1">
    <property type="nucleotide sequence ID" value="NZ_SOZD01000006.1"/>
</dbReference>
<dbReference type="PRINTS" id="PR00604">
    <property type="entry name" value="CYTCHRMECIAB"/>
</dbReference>
<evidence type="ECO:0000256" key="3">
    <source>
        <dbReference type="ARBA" id="ARBA00022723"/>
    </source>
</evidence>
<sequence length="400" mass="41010">MDSFEANKIFGAILGTVFVLFGGSILAEGLFHSEAPETPGYEIVAAEPTEGGSGETEAAQEDPPIAALLQNASADSGAAIFKKCGACHSGEKGGPNKVGPHLWDVVMRPIASVSDFSYSSAMKDFSKGGEEKWDYDHLYHFLKDPKGYVSGTKMGFAGLKKPEDRADVIAYLHTLSDSPAPLPEAPAEGEAAAEGGDKAATETDAATTTQSGANAGGEEAQAPAEAKATDNSSTEAAAPKAESQPAEAAGSTEQLAAGGTETASNDQAAAGEASSGKAEASGGATEVAGDPAAGEKVFNKCKACHAIGEGAKNKIGPELNGILGEKIAAVDGYSFSSALKDYAKEHPTWTVEELQAWLKSPKDVAPGTKMSFPGLKDEKDIDNVIAYLASFDENGAKKGE</sequence>
<accession>A0A4Y8RD78</accession>
<feature type="compositionally biased region" description="Low complexity" evidence="7">
    <location>
        <begin position="185"/>
        <end position="194"/>
    </location>
</feature>
<evidence type="ECO:0000256" key="5">
    <source>
        <dbReference type="ARBA" id="ARBA00023004"/>
    </source>
</evidence>
<name>A0A4Y8RD78_9HYPH</name>
<dbReference type="PANTHER" id="PTHR11961">
    <property type="entry name" value="CYTOCHROME C"/>
    <property type="match status" value="1"/>
</dbReference>
<keyword evidence="4" id="KW-0249">Electron transport</keyword>
<dbReference type="GO" id="GO:0009055">
    <property type="term" value="F:electron transfer activity"/>
    <property type="evidence" value="ECO:0007669"/>
    <property type="project" value="InterPro"/>
</dbReference>